<gene>
    <name evidence="1" type="ORF">ENN98_04980</name>
</gene>
<dbReference type="EMBL" id="DSDS01000112">
    <property type="protein sequence ID" value="HET98036.1"/>
    <property type="molecule type" value="Genomic_DNA"/>
</dbReference>
<evidence type="ECO:0000313" key="1">
    <source>
        <dbReference type="EMBL" id="HET98036.1"/>
    </source>
</evidence>
<organism evidence="1">
    <name type="scientific">Desulfurivibrio alkaliphilus</name>
    <dbReference type="NCBI Taxonomy" id="427923"/>
    <lineage>
        <taxon>Bacteria</taxon>
        <taxon>Pseudomonadati</taxon>
        <taxon>Thermodesulfobacteriota</taxon>
        <taxon>Desulfobulbia</taxon>
        <taxon>Desulfobulbales</taxon>
        <taxon>Desulfobulbaceae</taxon>
        <taxon>Desulfurivibrio</taxon>
    </lineage>
</organism>
<sequence>MLEVTPLAAEKLKAYLTDNNIVSPVRVALMQGG</sequence>
<dbReference type="AlphaFoldDB" id="A0A7C2XP19"/>
<dbReference type="Proteomes" id="UP000885986">
    <property type="component" value="Unassembled WGS sequence"/>
</dbReference>
<name>A0A7C2XP19_9BACT</name>
<reference evidence="1" key="1">
    <citation type="journal article" date="2020" name="mSystems">
        <title>Genome- and Community-Level Interaction Insights into Carbon Utilization and Element Cycling Functions of Hydrothermarchaeota in Hydrothermal Sediment.</title>
        <authorList>
            <person name="Zhou Z."/>
            <person name="Liu Y."/>
            <person name="Xu W."/>
            <person name="Pan J."/>
            <person name="Luo Z.H."/>
            <person name="Li M."/>
        </authorList>
    </citation>
    <scope>NUCLEOTIDE SEQUENCE [LARGE SCALE GENOMIC DNA]</scope>
    <source>
        <strain evidence="1">SpSt-1224</strain>
    </source>
</reference>
<proteinExistence type="predicted"/>
<protein>
    <submittedName>
        <fullName evidence="1">Fe-S cluster assembly protein HesB</fullName>
    </submittedName>
</protein>
<accession>A0A7C2XP19</accession>
<comment type="caution">
    <text evidence="1">The sequence shown here is derived from an EMBL/GenBank/DDBJ whole genome shotgun (WGS) entry which is preliminary data.</text>
</comment>